<evidence type="ECO:0000256" key="1">
    <source>
        <dbReference type="SAM" id="SignalP"/>
    </source>
</evidence>
<feature type="chain" id="PRO_5046087277" evidence="1">
    <location>
        <begin position="20"/>
        <end position="261"/>
    </location>
</feature>
<keyword evidence="1" id="KW-0732">Signal</keyword>
<reference evidence="3" key="1">
    <citation type="journal article" date="2019" name="Int. J. Syst. Evol. Microbiol.">
        <title>The Global Catalogue of Microorganisms (GCM) 10K type strain sequencing project: providing services to taxonomists for standard genome sequencing and annotation.</title>
        <authorList>
            <consortium name="The Broad Institute Genomics Platform"/>
            <consortium name="The Broad Institute Genome Sequencing Center for Infectious Disease"/>
            <person name="Wu L."/>
            <person name="Ma J."/>
        </authorList>
    </citation>
    <scope>NUCLEOTIDE SEQUENCE [LARGE SCALE GENOMIC DNA]</scope>
    <source>
        <strain evidence="3">KCTC 42217</strain>
    </source>
</reference>
<gene>
    <name evidence="2" type="ORF">ACFSJU_05570</name>
</gene>
<feature type="signal peptide" evidence="1">
    <location>
        <begin position="1"/>
        <end position="19"/>
    </location>
</feature>
<evidence type="ECO:0000313" key="2">
    <source>
        <dbReference type="EMBL" id="MFD2161853.1"/>
    </source>
</evidence>
<dbReference type="InterPro" id="IPR021457">
    <property type="entry name" value="DUF3108"/>
</dbReference>
<keyword evidence="3" id="KW-1185">Reference proteome</keyword>
<accession>A0ABW4ZIJ7</accession>
<comment type="caution">
    <text evidence="2">The sequence shown here is derived from an EMBL/GenBank/DDBJ whole genome shotgun (WGS) entry which is preliminary data.</text>
</comment>
<dbReference type="Pfam" id="PF11306">
    <property type="entry name" value="DUF3108"/>
    <property type="match status" value="1"/>
</dbReference>
<name>A0ABW4ZIJ7_9SPHI</name>
<dbReference type="RefSeq" id="WP_255898433.1">
    <property type="nucleotide sequence ID" value="NZ_JAFMZO010000001.1"/>
</dbReference>
<dbReference type="Proteomes" id="UP001597387">
    <property type="component" value="Unassembled WGS sequence"/>
</dbReference>
<proteinExistence type="predicted"/>
<organism evidence="2 3">
    <name type="scientific">Paradesertivirga mongoliensis</name>
    <dbReference type="NCBI Taxonomy" id="2100740"/>
    <lineage>
        <taxon>Bacteria</taxon>
        <taxon>Pseudomonadati</taxon>
        <taxon>Bacteroidota</taxon>
        <taxon>Sphingobacteriia</taxon>
        <taxon>Sphingobacteriales</taxon>
        <taxon>Sphingobacteriaceae</taxon>
        <taxon>Paradesertivirga</taxon>
    </lineage>
</organism>
<evidence type="ECO:0000313" key="3">
    <source>
        <dbReference type="Proteomes" id="UP001597387"/>
    </source>
</evidence>
<protein>
    <submittedName>
        <fullName evidence="2">DUF3108 domain-containing protein</fullName>
    </submittedName>
</protein>
<sequence>MRKAFLLIIFFIAVTQGNAQTLENRKEPVFKVGEELRYRLRYGIVTAAEATLRVLASDAKFDNKSAYHFVAQGKTSGSFDFFHKVRNRYDSYVHQTELTPFLYTENIKEGNYRRNDKARFYQDQRKVVSNKGTFTGKDQTFDILSAYYFARSLDLTGVRPNQTFKMTYFLDDGLADLEITYIGKERIKTSMGYFNCLKFNPSIQAGRVFKKDSKLYLWITDDGNRIPVKAQVEILVGTVTMELTGAKGLRYPLGASKSKND</sequence>
<dbReference type="EMBL" id="JBHUHZ010000001">
    <property type="protein sequence ID" value="MFD2161853.1"/>
    <property type="molecule type" value="Genomic_DNA"/>
</dbReference>